<keyword evidence="10 16" id="KW-0063">Aspartyl esterase</keyword>
<dbReference type="EC" id="3.1.1.11" evidence="5 16"/>
<evidence type="ECO:0000313" key="18">
    <source>
        <dbReference type="EMBL" id="OAP05401.1"/>
    </source>
</evidence>
<evidence type="ECO:0000256" key="5">
    <source>
        <dbReference type="ARBA" id="ARBA00013229"/>
    </source>
</evidence>
<name>A0A178VIU3_ARATH</name>
<dbReference type="SUPFAM" id="SSF101148">
    <property type="entry name" value="Plant invertase/pectin methylesterase inhibitor"/>
    <property type="match status" value="1"/>
</dbReference>
<evidence type="ECO:0000256" key="1">
    <source>
        <dbReference type="ARBA" id="ARBA00004191"/>
    </source>
</evidence>
<dbReference type="UniPathway" id="UPA00545">
    <property type="reaction ID" value="UER00823"/>
</dbReference>
<comment type="pathway">
    <text evidence="2 16">Glycan metabolism; pectin degradation; 2-dehydro-3-deoxy-D-gluconate from pectin: step 1/5.</text>
</comment>
<accession>A0A178VIU3</accession>
<evidence type="ECO:0000256" key="8">
    <source>
        <dbReference type="ARBA" id="ARBA00022729"/>
    </source>
</evidence>
<dbReference type="FunFam" id="2.160.20.10:FF:000029">
    <property type="entry name" value="Pectinesterase 4"/>
    <property type="match status" value="1"/>
</dbReference>
<feature type="domain" description="Pectinesterase inhibitor" evidence="17">
    <location>
        <begin position="4"/>
        <end position="160"/>
    </location>
</feature>
<dbReference type="PROSITE" id="PS00800">
    <property type="entry name" value="PECTINESTERASE_1"/>
    <property type="match status" value="1"/>
</dbReference>
<comment type="catalytic activity">
    <reaction evidence="14 16">
        <text>[(1-&gt;4)-alpha-D-galacturonosyl methyl ester](n) + n H2O = [(1-&gt;4)-alpha-D-galacturonosyl](n) + n methanol + n H(+)</text>
        <dbReference type="Rhea" id="RHEA:22380"/>
        <dbReference type="Rhea" id="RHEA-COMP:14570"/>
        <dbReference type="Rhea" id="RHEA-COMP:14573"/>
        <dbReference type="ChEBI" id="CHEBI:15377"/>
        <dbReference type="ChEBI" id="CHEBI:15378"/>
        <dbReference type="ChEBI" id="CHEBI:17790"/>
        <dbReference type="ChEBI" id="CHEBI:140522"/>
        <dbReference type="ChEBI" id="CHEBI:140523"/>
        <dbReference type="EC" id="3.1.1.11"/>
    </reaction>
</comment>
<dbReference type="SUPFAM" id="SSF51126">
    <property type="entry name" value="Pectin lyase-like"/>
    <property type="match status" value="1"/>
</dbReference>
<comment type="subcellular location">
    <subcellularLocation>
        <location evidence="1 16">Secreted</location>
        <location evidence="1 16">Cell wall</location>
    </subcellularLocation>
</comment>
<keyword evidence="7 16" id="KW-0964">Secreted</keyword>
<reference evidence="19" key="1">
    <citation type="journal article" date="2016" name="Proc. Natl. Acad. Sci. U.S.A.">
        <title>Chromosome-level assembly of Arabidopsis thaliana Ler reveals the extent of translocation and inversion polymorphisms.</title>
        <authorList>
            <person name="Zapata L."/>
            <person name="Ding J."/>
            <person name="Willing E.M."/>
            <person name="Hartwig B."/>
            <person name="Bezdan D."/>
            <person name="Jiao W.B."/>
            <person name="Patel V."/>
            <person name="Velikkakam James G."/>
            <person name="Koornneef M."/>
            <person name="Ossowski S."/>
            <person name="Schneeberger K."/>
        </authorList>
    </citation>
    <scope>NUCLEOTIDE SEQUENCE [LARGE SCALE GENOMIC DNA]</scope>
    <source>
        <strain evidence="19">cv. Landsberg erecta</strain>
    </source>
</reference>
<evidence type="ECO:0000256" key="10">
    <source>
        <dbReference type="ARBA" id="ARBA00023085"/>
    </source>
</evidence>
<evidence type="ECO:0000256" key="15">
    <source>
        <dbReference type="ARBA" id="ARBA00057335"/>
    </source>
</evidence>
<sequence>MITMVIGVSKEYCDDKQSCQNLLLELKAGSSSLSEIRRRDLLIIVWKNSVRRIDMAMIGVMDDTKQHEEMENDMFGVKEDTNLFEEMMESAKDRMIHSVEELLGGEFPNRGSYENVHTWLSSVLTSYITCIDEIGEGAYKRRVEPKLEDLISRARVALALFISISPRDNTELISVIPNGPSWLFHVDKKDLYLNAEKIADVVVAKDGTGKYSTVNAAIAAAPQHSQKRFIIYIKTGIYDEIVVIENTKPNLTLIGDGQDLTIITCNLSASNVRRTYNTATVASNGNGFIGVDMCFRNTAGPAKGPVVALRVSGDMSVICRCRVEGYQDALYPHSDRQFYRECFITGTVDFICGNAVAVFQFCQIVARQPKMGQSNVITAQSRATKDVKSGFSIQNCNITASSDLDTATVKTYLGRPWRRFSTVAVLQSFIGDLVDPAVWTPWKGETGLSTLHYREYQNRGPGAVTSRRVKWSGFKVMKDPKEATEFTVAKLLDGETWLKESRIPYESGFKKVISGKYHEGLYYLEGTVVKAEKSVPHAENGGKSVIKAVVGVRKKKSRKVTFSVNLIQRTYSIWLWNHQFKVEMNHQQKNQIV</sequence>
<proteinExistence type="inferred from homology"/>
<keyword evidence="9 16" id="KW-0378">Hydrolase</keyword>
<evidence type="ECO:0000256" key="2">
    <source>
        <dbReference type="ARBA" id="ARBA00005184"/>
    </source>
</evidence>
<keyword evidence="6 16" id="KW-0134">Cell wall</keyword>
<dbReference type="GO" id="GO:0045490">
    <property type="term" value="P:pectin catabolic process"/>
    <property type="evidence" value="ECO:0007669"/>
    <property type="project" value="UniProtKB-UniRule"/>
</dbReference>
<dbReference type="GO" id="GO:0030599">
    <property type="term" value="F:pectinesterase activity"/>
    <property type="evidence" value="ECO:0007669"/>
    <property type="project" value="UniProtKB-UniRule"/>
</dbReference>
<dbReference type="SMART" id="SM00856">
    <property type="entry name" value="PMEI"/>
    <property type="match status" value="1"/>
</dbReference>
<evidence type="ECO:0000256" key="13">
    <source>
        <dbReference type="ARBA" id="ARBA00023316"/>
    </source>
</evidence>
<evidence type="ECO:0000256" key="9">
    <source>
        <dbReference type="ARBA" id="ARBA00022801"/>
    </source>
</evidence>
<evidence type="ECO:0000313" key="19">
    <source>
        <dbReference type="Proteomes" id="UP000078284"/>
    </source>
</evidence>
<dbReference type="PANTHER" id="PTHR31707">
    <property type="entry name" value="PECTINESTERASE"/>
    <property type="match status" value="1"/>
</dbReference>
<dbReference type="FunFam" id="1.20.140.40:FF:000015">
    <property type="entry name" value="Pectinesterase 3"/>
    <property type="match status" value="1"/>
</dbReference>
<dbReference type="EMBL" id="LUHQ01000003">
    <property type="protein sequence ID" value="OAP05401.1"/>
    <property type="molecule type" value="Genomic_DNA"/>
</dbReference>
<dbReference type="InterPro" id="IPR006501">
    <property type="entry name" value="Pectinesterase_inhib_dom"/>
</dbReference>
<protein>
    <recommendedName>
        <fullName evidence="5 16">Pectinesterase</fullName>
        <ecNumber evidence="5 16">3.1.1.11</ecNumber>
    </recommendedName>
</protein>
<comment type="similarity">
    <text evidence="4">In the C-terminal section; belongs to the pectinesterase family.</text>
</comment>
<keyword evidence="12" id="KW-0325">Glycoprotein</keyword>
<dbReference type="Proteomes" id="UP000078284">
    <property type="component" value="Chromosome 3"/>
</dbReference>
<dbReference type="GO" id="GO:0004857">
    <property type="term" value="F:enzyme inhibitor activity"/>
    <property type="evidence" value="ECO:0007669"/>
    <property type="project" value="InterPro"/>
</dbReference>
<evidence type="ECO:0000256" key="11">
    <source>
        <dbReference type="ARBA" id="ARBA00023157"/>
    </source>
</evidence>
<dbReference type="InterPro" id="IPR035513">
    <property type="entry name" value="Invertase/methylesterase_inhib"/>
</dbReference>
<evidence type="ECO:0000256" key="7">
    <source>
        <dbReference type="ARBA" id="ARBA00022525"/>
    </source>
</evidence>
<dbReference type="Pfam" id="PF01095">
    <property type="entry name" value="Pectinesterase"/>
    <property type="match status" value="1"/>
</dbReference>
<dbReference type="ExpressionAtlas" id="A0A178VIU3">
    <property type="expression patterns" value="baseline and differential"/>
</dbReference>
<dbReference type="GO" id="GO:0042545">
    <property type="term" value="P:cell wall modification"/>
    <property type="evidence" value="ECO:0007669"/>
    <property type="project" value="UniProtKB-UniRule"/>
</dbReference>
<dbReference type="InterPro" id="IPR011050">
    <property type="entry name" value="Pectin_lyase_fold/virulence"/>
</dbReference>
<dbReference type="CDD" id="cd15799">
    <property type="entry name" value="PMEI-like_4"/>
    <property type="match status" value="1"/>
</dbReference>
<dbReference type="InterPro" id="IPR018040">
    <property type="entry name" value="Pectinesterase_Tyr_AS"/>
</dbReference>
<dbReference type="InterPro" id="IPR012334">
    <property type="entry name" value="Pectin_lyas_fold"/>
</dbReference>
<evidence type="ECO:0000256" key="6">
    <source>
        <dbReference type="ARBA" id="ARBA00022512"/>
    </source>
</evidence>
<dbReference type="AlphaFoldDB" id="A0A178VIU3"/>
<evidence type="ECO:0000256" key="12">
    <source>
        <dbReference type="ARBA" id="ARBA00023180"/>
    </source>
</evidence>
<organism evidence="18 19">
    <name type="scientific">Arabidopsis thaliana</name>
    <name type="common">Mouse-ear cress</name>
    <dbReference type="NCBI Taxonomy" id="3702"/>
    <lineage>
        <taxon>Eukaryota</taxon>
        <taxon>Viridiplantae</taxon>
        <taxon>Streptophyta</taxon>
        <taxon>Embryophyta</taxon>
        <taxon>Tracheophyta</taxon>
        <taxon>Spermatophyta</taxon>
        <taxon>Magnoliopsida</taxon>
        <taxon>eudicotyledons</taxon>
        <taxon>Gunneridae</taxon>
        <taxon>Pentapetalae</taxon>
        <taxon>rosids</taxon>
        <taxon>malvids</taxon>
        <taxon>Brassicales</taxon>
        <taxon>Brassicaceae</taxon>
        <taxon>Camelineae</taxon>
        <taxon>Arabidopsis</taxon>
    </lineage>
</organism>
<dbReference type="Pfam" id="PF04043">
    <property type="entry name" value="PMEI"/>
    <property type="match status" value="1"/>
</dbReference>
<dbReference type="Gene3D" id="2.160.20.10">
    <property type="entry name" value="Single-stranded right-handed beta-helix, Pectin lyase-like"/>
    <property type="match status" value="1"/>
</dbReference>
<evidence type="ECO:0000256" key="3">
    <source>
        <dbReference type="ARBA" id="ARBA00006027"/>
    </source>
</evidence>
<keyword evidence="13 16" id="KW-0961">Cell wall biogenesis/degradation</keyword>
<evidence type="ECO:0000259" key="17">
    <source>
        <dbReference type="SMART" id="SM00856"/>
    </source>
</evidence>
<dbReference type="Gene3D" id="1.20.140.40">
    <property type="entry name" value="Invertase/pectin methylesterase inhibitor family protein"/>
    <property type="match status" value="1"/>
</dbReference>
<evidence type="ECO:0000256" key="14">
    <source>
        <dbReference type="ARBA" id="ARBA00047928"/>
    </source>
</evidence>
<gene>
    <name evidence="18" type="ordered locus">AXX17_At3g30550</name>
</gene>
<keyword evidence="11" id="KW-1015">Disulfide bond</keyword>
<comment type="similarity">
    <text evidence="3">In the N-terminal section; belongs to the PMEI family.</text>
</comment>
<comment type="function">
    <text evidence="15 16">Acts in the modification of cell walls via demethylesterification of cell wall pectin.</text>
</comment>
<keyword evidence="8" id="KW-0732">Signal</keyword>
<comment type="caution">
    <text evidence="18">The sequence shown here is derived from an EMBL/GenBank/DDBJ whole genome shotgun (WGS) entry which is preliminary data.</text>
</comment>
<dbReference type="InterPro" id="IPR000070">
    <property type="entry name" value="Pectinesterase_cat"/>
</dbReference>
<evidence type="ECO:0000256" key="4">
    <source>
        <dbReference type="ARBA" id="ARBA00007786"/>
    </source>
</evidence>
<evidence type="ECO:0000256" key="16">
    <source>
        <dbReference type="RuleBase" id="RU000589"/>
    </source>
</evidence>